<dbReference type="EMBL" id="HBUE01245689">
    <property type="protein sequence ID" value="CAG6551937.1"/>
    <property type="molecule type" value="Transcribed_RNA"/>
</dbReference>
<dbReference type="EMBL" id="HBUE01352792">
    <property type="protein sequence ID" value="CAG6604240.1"/>
    <property type="molecule type" value="Transcribed_RNA"/>
</dbReference>
<dbReference type="EMBL" id="HBUE01036910">
    <property type="protein sequence ID" value="CAG6459132.1"/>
    <property type="molecule type" value="Transcribed_RNA"/>
</dbReference>
<dbReference type="EMBL" id="HBUE01245693">
    <property type="protein sequence ID" value="CAG6551945.1"/>
    <property type="molecule type" value="Transcribed_RNA"/>
</dbReference>
<sequence>MWNGGVPEHWNTRLAMLPWWTHCEPVTLNLEIGCCTITFRTKWPYVFFGSGGTIELLPHTNGWRESSTLKSDFLMMWAGSSPESSEANFNRCSGMCSPTIAVGSDILSSRGLTLARVSRREED</sequence>
<dbReference type="EMBL" id="HBUE01245678">
    <property type="protein sequence ID" value="CAG6551923.1"/>
    <property type="molecule type" value="Transcribed_RNA"/>
</dbReference>
<protein>
    <submittedName>
        <fullName evidence="1">(northern house mosquito) hypothetical protein</fullName>
    </submittedName>
</protein>
<dbReference type="EMBL" id="HBUE01036914">
    <property type="protein sequence ID" value="CAG6459135.1"/>
    <property type="molecule type" value="Transcribed_RNA"/>
</dbReference>
<dbReference type="EMBL" id="HBUE01245690">
    <property type="protein sequence ID" value="CAG6551939.1"/>
    <property type="molecule type" value="Transcribed_RNA"/>
</dbReference>
<dbReference type="EMBL" id="HBUE01352779">
    <property type="protein sequence ID" value="CAG6604222.1"/>
    <property type="molecule type" value="Transcribed_RNA"/>
</dbReference>
<dbReference type="EMBL" id="HBUE01352791">
    <property type="protein sequence ID" value="CAG6604238.1"/>
    <property type="molecule type" value="Transcribed_RNA"/>
</dbReference>
<dbReference type="EMBL" id="HBUE01352786">
    <property type="protein sequence ID" value="CAG6604230.1"/>
    <property type="molecule type" value="Transcribed_RNA"/>
</dbReference>
<reference evidence="1" key="1">
    <citation type="submission" date="2021-05" db="EMBL/GenBank/DDBJ databases">
        <authorList>
            <person name="Alioto T."/>
            <person name="Alioto T."/>
            <person name="Gomez Garrido J."/>
        </authorList>
    </citation>
    <scope>NUCLEOTIDE SEQUENCE</scope>
</reference>
<evidence type="ECO:0000313" key="1">
    <source>
        <dbReference type="EMBL" id="CAG6459132.1"/>
    </source>
</evidence>
<dbReference type="EMBL" id="HBUE01245677">
    <property type="protein sequence ID" value="CAG6551921.1"/>
    <property type="molecule type" value="Transcribed_RNA"/>
</dbReference>
<dbReference type="EMBL" id="HBUE01352794">
    <property type="protein sequence ID" value="CAG6604244.1"/>
    <property type="molecule type" value="Transcribed_RNA"/>
</dbReference>
<proteinExistence type="predicted"/>
<dbReference type="EMBL" id="HBUE01245697">
    <property type="protein sequence ID" value="CAG6551951.1"/>
    <property type="molecule type" value="Transcribed_RNA"/>
</dbReference>
<dbReference type="EMBL" id="HBUE01245685">
    <property type="protein sequence ID" value="CAG6551931.1"/>
    <property type="molecule type" value="Transcribed_RNA"/>
</dbReference>
<dbReference type="EMBL" id="HBUE01036919">
    <property type="protein sequence ID" value="CAG6459138.1"/>
    <property type="molecule type" value="Transcribed_RNA"/>
</dbReference>
<dbReference type="EMBL" id="HBUE01245691">
    <property type="protein sequence ID" value="CAG6551941.1"/>
    <property type="molecule type" value="Transcribed_RNA"/>
</dbReference>
<dbReference type="EMBL" id="HBUE01352784">
    <property type="protein sequence ID" value="CAG6604226.1"/>
    <property type="molecule type" value="Transcribed_RNA"/>
</dbReference>
<organism evidence="1">
    <name type="scientific">Culex pipiens</name>
    <name type="common">House mosquito</name>
    <dbReference type="NCBI Taxonomy" id="7175"/>
    <lineage>
        <taxon>Eukaryota</taxon>
        <taxon>Metazoa</taxon>
        <taxon>Ecdysozoa</taxon>
        <taxon>Arthropoda</taxon>
        <taxon>Hexapoda</taxon>
        <taxon>Insecta</taxon>
        <taxon>Pterygota</taxon>
        <taxon>Neoptera</taxon>
        <taxon>Endopterygota</taxon>
        <taxon>Diptera</taxon>
        <taxon>Nematocera</taxon>
        <taxon>Culicoidea</taxon>
        <taxon>Culicidae</taxon>
        <taxon>Culicinae</taxon>
        <taxon>Culicini</taxon>
        <taxon>Culex</taxon>
        <taxon>Culex</taxon>
    </lineage>
</organism>
<dbReference type="EMBL" id="HBUE01245683">
    <property type="protein sequence ID" value="CAG6551927.1"/>
    <property type="molecule type" value="Transcribed_RNA"/>
</dbReference>
<dbReference type="EMBL" id="HBUE01245688">
    <property type="protein sequence ID" value="CAG6551935.1"/>
    <property type="molecule type" value="Transcribed_RNA"/>
</dbReference>
<dbReference type="AlphaFoldDB" id="A0A8D8F4L7"/>
<accession>A0A8D8F4L7</accession>
<dbReference type="EMBL" id="HBUE01352789">
    <property type="protein sequence ID" value="CAG6604234.1"/>
    <property type="molecule type" value="Transcribed_RNA"/>
</dbReference>
<dbReference type="EMBL" id="HBUE01352798">
    <property type="protein sequence ID" value="CAG6604250.1"/>
    <property type="molecule type" value="Transcribed_RNA"/>
</dbReference>
<dbReference type="EMBL" id="HBUE01352790">
    <property type="protein sequence ID" value="CAG6604236.1"/>
    <property type="molecule type" value="Transcribed_RNA"/>
</dbReference>
<dbReference type="EMBL" id="HBUE01352778">
    <property type="protein sequence ID" value="CAG6604220.1"/>
    <property type="molecule type" value="Transcribed_RNA"/>
</dbReference>
<name>A0A8D8F4L7_CULPI</name>